<proteinExistence type="predicted"/>
<dbReference type="RefSeq" id="WP_114588957.1">
    <property type="nucleotide sequence ID" value="NZ_CP141117.1"/>
</dbReference>
<evidence type="ECO:0008006" key="3">
    <source>
        <dbReference type="Google" id="ProtNLM"/>
    </source>
</evidence>
<gene>
    <name evidence="1" type="ORF">AB7P39_03165</name>
</gene>
<keyword evidence="2" id="KW-1185">Reference proteome</keyword>
<comment type="caution">
    <text evidence="1">The sequence shown here is derived from an EMBL/GenBank/DDBJ whole genome shotgun (WGS) entry which is preliminary data.</text>
</comment>
<dbReference type="PROSITE" id="PS51257">
    <property type="entry name" value="PROKAR_LIPOPROTEIN"/>
    <property type="match status" value="1"/>
</dbReference>
<reference evidence="1 2" key="1">
    <citation type="submission" date="2024-08" db="EMBL/GenBank/DDBJ databases">
        <title>Heavy metals resistant antinobacteria isolated from wastewater.</title>
        <authorList>
            <person name="Roman Ponce B."/>
            <person name="Blanco Mercado M.A."/>
            <person name="Avila Aldana I.N."/>
            <person name="Morales Arrieta S."/>
        </authorList>
    </citation>
    <scope>NUCLEOTIDE SEQUENCE [LARGE SCALE GENOMIC DNA]</scope>
    <source>
        <strain evidence="2">sma-1</strain>
    </source>
</reference>
<name>A0ABV5EPD8_9MICO</name>
<dbReference type="Proteomes" id="UP001589643">
    <property type="component" value="Unassembled WGS sequence"/>
</dbReference>
<accession>A0ABV5EPD8</accession>
<evidence type="ECO:0000313" key="1">
    <source>
        <dbReference type="EMBL" id="MFB8891840.1"/>
    </source>
</evidence>
<sequence length="143" mass="15027">MTKPRLPRDLPPGAAALGMAAILLTLSGCAAVDNVAYGRAESTYATAKEFAQARGEAPAWLPADARELTRVVSTRAEAESIVFSSETGLAADCAEVERLSAPTMEITSGPDVYAIDRVAVCGEWAVAESDGTYYAWTPAKEAE</sequence>
<evidence type="ECO:0000313" key="2">
    <source>
        <dbReference type="Proteomes" id="UP001589643"/>
    </source>
</evidence>
<protein>
    <recommendedName>
        <fullName evidence="3">Lipoprotein</fullName>
    </recommendedName>
</protein>
<dbReference type="EMBL" id="JBHLHV010000001">
    <property type="protein sequence ID" value="MFB8891840.1"/>
    <property type="molecule type" value="Genomic_DNA"/>
</dbReference>
<organism evidence="1 2">
    <name type="scientific">Microbacterium plantarum</name>
    <dbReference type="NCBI Taxonomy" id="1816425"/>
    <lineage>
        <taxon>Bacteria</taxon>
        <taxon>Bacillati</taxon>
        <taxon>Actinomycetota</taxon>
        <taxon>Actinomycetes</taxon>
        <taxon>Micrococcales</taxon>
        <taxon>Microbacteriaceae</taxon>
        <taxon>Microbacterium</taxon>
    </lineage>
</organism>